<evidence type="ECO:0000256" key="1">
    <source>
        <dbReference type="ARBA" id="ARBA00022884"/>
    </source>
</evidence>
<accession>A0AAD7XDJ7</accession>
<keyword evidence="4" id="KW-1185">Reference proteome</keyword>
<dbReference type="Proteomes" id="UP001215151">
    <property type="component" value="Unassembled WGS sequence"/>
</dbReference>
<dbReference type="AlphaFoldDB" id="A0AAD7XDJ7"/>
<reference evidence="3" key="1">
    <citation type="submission" date="2022-11" db="EMBL/GenBank/DDBJ databases">
        <title>Genome Sequence of Cubamyces cubensis.</title>
        <authorList>
            <person name="Buettner E."/>
        </authorList>
    </citation>
    <scope>NUCLEOTIDE SEQUENCE</scope>
    <source>
        <strain evidence="3">MPL-01</strain>
    </source>
</reference>
<dbReference type="InterPro" id="IPR036397">
    <property type="entry name" value="RNaseH_sf"/>
</dbReference>
<dbReference type="Gene3D" id="3.30.420.10">
    <property type="entry name" value="Ribonuclease H-like superfamily/Ribonuclease H"/>
    <property type="match status" value="1"/>
</dbReference>
<keyword evidence="1" id="KW-0694">RNA-binding</keyword>
<evidence type="ECO:0000313" key="3">
    <source>
        <dbReference type="EMBL" id="KAJ8482179.1"/>
    </source>
</evidence>
<dbReference type="Gene3D" id="1.10.340.70">
    <property type="match status" value="1"/>
</dbReference>
<evidence type="ECO:0000313" key="4">
    <source>
        <dbReference type="Proteomes" id="UP001215151"/>
    </source>
</evidence>
<dbReference type="PROSITE" id="PS50994">
    <property type="entry name" value="INTEGRASE"/>
    <property type="match status" value="1"/>
</dbReference>
<dbReference type="SUPFAM" id="SSF53098">
    <property type="entry name" value="Ribonuclease H-like"/>
    <property type="match status" value="1"/>
</dbReference>
<name>A0AAD7XDJ7_9APHY</name>
<dbReference type="Pfam" id="PF17921">
    <property type="entry name" value="Integrase_H2C2"/>
    <property type="match status" value="1"/>
</dbReference>
<dbReference type="GO" id="GO:0005634">
    <property type="term" value="C:nucleus"/>
    <property type="evidence" value="ECO:0007669"/>
    <property type="project" value="UniProtKB-ARBA"/>
</dbReference>
<protein>
    <recommendedName>
        <fullName evidence="2">Integrase catalytic domain-containing protein</fullName>
    </recommendedName>
</protein>
<gene>
    <name evidence="3" type="ORF">ONZ51_g5513</name>
</gene>
<proteinExistence type="predicted"/>
<comment type="caution">
    <text evidence="3">The sequence shown here is derived from an EMBL/GenBank/DDBJ whole genome shotgun (WGS) entry which is preliminary data.</text>
</comment>
<dbReference type="InterPro" id="IPR012337">
    <property type="entry name" value="RNaseH-like_sf"/>
</dbReference>
<dbReference type="PANTHER" id="PTHR37984">
    <property type="entry name" value="PROTEIN CBG26694"/>
    <property type="match status" value="1"/>
</dbReference>
<dbReference type="PANTHER" id="PTHR37984:SF5">
    <property type="entry name" value="PROTEIN NYNRIN-LIKE"/>
    <property type="match status" value="1"/>
</dbReference>
<sequence>MEKRLEIRYLTLGKPLVRVRTVAFPSDKKLVTTTSASVVNDRFILANVGSLGIRLTDGLLYVGDRLVIPRVNSLRESLFRCAHDALGHFGFDKSYGALRDSYYWPGMRKELEEMYIPSCTDCQRNKSTTTKPPGPLHPLPVPDNRGDAIAIDFIGPLPSDNGFDCIATVTDRLGADLRLIPTRTNVSASEFATLFFDSWNCENGLPTEIVSDRDKLFVSHFWAALHKLTGVKLKLSTAYHPQTDGSSERTNKSLIQALRYHVSRNQTGWVRALPRVRFALMNTNNASTGFSRFHLHLGRSPRLLPPLSAPPPESTPPTFDADRLLRQIETDVFEARDNLFLAKSRRRIPRTSIAHLTPNTTLATSSYSPRSTVAVTICNVAITVSLNSWSAGTDRTKSFMLTTTRPYTPLTFLTL</sequence>
<dbReference type="InterPro" id="IPR041588">
    <property type="entry name" value="Integrase_H2C2"/>
</dbReference>
<organism evidence="3 4">
    <name type="scientific">Trametes cubensis</name>
    <dbReference type="NCBI Taxonomy" id="1111947"/>
    <lineage>
        <taxon>Eukaryota</taxon>
        <taxon>Fungi</taxon>
        <taxon>Dikarya</taxon>
        <taxon>Basidiomycota</taxon>
        <taxon>Agaricomycotina</taxon>
        <taxon>Agaricomycetes</taxon>
        <taxon>Polyporales</taxon>
        <taxon>Polyporaceae</taxon>
        <taxon>Trametes</taxon>
    </lineage>
</organism>
<evidence type="ECO:0000259" key="2">
    <source>
        <dbReference type="PROSITE" id="PS50994"/>
    </source>
</evidence>
<dbReference type="GO" id="GO:0003723">
    <property type="term" value="F:RNA binding"/>
    <property type="evidence" value="ECO:0007669"/>
    <property type="project" value="UniProtKB-KW"/>
</dbReference>
<dbReference type="EMBL" id="JAPEVG010000120">
    <property type="protein sequence ID" value="KAJ8482179.1"/>
    <property type="molecule type" value="Genomic_DNA"/>
</dbReference>
<dbReference type="InterPro" id="IPR001584">
    <property type="entry name" value="Integrase_cat-core"/>
</dbReference>
<dbReference type="GO" id="GO:0015074">
    <property type="term" value="P:DNA integration"/>
    <property type="evidence" value="ECO:0007669"/>
    <property type="project" value="InterPro"/>
</dbReference>
<feature type="domain" description="Integrase catalytic" evidence="2">
    <location>
        <begin position="138"/>
        <end position="309"/>
    </location>
</feature>
<dbReference type="InterPro" id="IPR050951">
    <property type="entry name" value="Retrovirus_Pol_polyprotein"/>
</dbReference>